<protein>
    <recommendedName>
        <fullName evidence="3">Extensin-like C-terminal domain-containing protein</fullName>
    </recommendedName>
</protein>
<dbReference type="Proteomes" id="UP000027746">
    <property type="component" value="Unassembled WGS sequence"/>
</dbReference>
<evidence type="ECO:0000313" key="4">
    <source>
        <dbReference type="EMBL" id="KEJ97862.1"/>
    </source>
</evidence>
<dbReference type="OrthoDB" id="9809788at2"/>
<comment type="caution">
    <text evidence="4">The sequence shown here is derived from an EMBL/GenBank/DDBJ whole genome shotgun (WGS) entry which is preliminary data.</text>
</comment>
<name>A0A073JJG2_9RHOB</name>
<dbReference type="Pfam" id="PF06904">
    <property type="entry name" value="Extensin-like_C"/>
    <property type="match status" value="1"/>
</dbReference>
<dbReference type="GeneID" id="68870409"/>
<feature type="chain" id="PRO_5001690395" description="Extensin-like C-terminal domain-containing protein" evidence="2">
    <location>
        <begin position="19"/>
        <end position="279"/>
    </location>
</feature>
<reference evidence="4 5" key="1">
    <citation type="submission" date="2014-01" db="EMBL/GenBank/DDBJ databases">
        <title>Sulfitobacter sp. H3 (MCCC 1A00686) Genome Sequencing.</title>
        <authorList>
            <person name="Lai Q."/>
            <person name="Hong Z."/>
        </authorList>
    </citation>
    <scope>NUCLEOTIDE SEQUENCE [LARGE SCALE GENOMIC DNA]</scope>
    <source>
        <strain evidence="4 5">H3</strain>
    </source>
</reference>
<organism evidence="4 5">
    <name type="scientific">Pseudosulfitobacter pseudonitzschiae</name>
    <dbReference type="NCBI Taxonomy" id="1402135"/>
    <lineage>
        <taxon>Bacteria</taxon>
        <taxon>Pseudomonadati</taxon>
        <taxon>Pseudomonadota</taxon>
        <taxon>Alphaproteobacteria</taxon>
        <taxon>Rhodobacterales</taxon>
        <taxon>Roseobacteraceae</taxon>
        <taxon>Pseudosulfitobacter</taxon>
    </lineage>
</organism>
<evidence type="ECO:0000259" key="3">
    <source>
        <dbReference type="Pfam" id="PF06904"/>
    </source>
</evidence>
<dbReference type="RefSeq" id="WP_037921034.1">
    <property type="nucleotide sequence ID" value="NZ_CP054599.1"/>
</dbReference>
<sequence>MKRAVAVLLLMIPSVVWGQGAPDTSRLPPVKPDALTDVDGDVDAPEISKVPPKTATPPRPEEAQDSEADTEEAAEDPATPPEPLAPPVWQTLQETDDAFVACLGALNELGAMYKVADPQTEEDRDCGIANPVRLSEPVPGVQIDSPALMRCETAVALGTWLRDFVKPAAATLKRGPVVTLAKGSGYQCRRRNNLPDGKLSEHAYGNAIDIMAFGFKDGSQIKVTPREREGSREESFQDAVRATACLYFSTVLGPGSDEAHNDHLHLDVIARDGGFRLCQ</sequence>
<evidence type="ECO:0000256" key="1">
    <source>
        <dbReference type="SAM" id="MobiDB-lite"/>
    </source>
</evidence>
<keyword evidence="5" id="KW-1185">Reference proteome</keyword>
<accession>A0A073JJG2</accession>
<feature type="compositionally biased region" description="Acidic residues" evidence="1">
    <location>
        <begin position="63"/>
        <end position="75"/>
    </location>
</feature>
<evidence type="ECO:0000256" key="2">
    <source>
        <dbReference type="SAM" id="SignalP"/>
    </source>
</evidence>
<evidence type="ECO:0000313" key="5">
    <source>
        <dbReference type="Proteomes" id="UP000027746"/>
    </source>
</evidence>
<dbReference type="AlphaFoldDB" id="A0A073JJG2"/>
<gene>
    <name evidence="4" type="ORF">SUH3_02430</name>
</gene>
<keyword evidence="2" id="KW-0732">Signal</keyword>
<feature type="signal peptide" evidence="2">
    <location>
        <begin position="1"/>
        <end position="18"/>
    </location>
</feature>
<feature type="region of interest" description="Disordered" evidence="1">
    <location>
        <begin position="18"/>
        <end position="88"/>
    </location>
</feature>
<dbReference type="EMBL" id="JAMD01000001">
    <property type="protein sequence ID" value="KEJ97862.1"/>
    <property type="molecule type" value="Genomic_DNA"/>
</dbReference>
<proteinExistence type="predicted"/>
<dbReference type="InterPro" id="IPR009683">
    <property type="entry name" value="Extensin-like_C"/>
</dbReference>
<feature type="domain" description="Extensin-like C-terminal" evidence="3">
    <location>
        <begin position="101"/>
        <end position="279"/>
    </location>
</feature>